<reference evidence="2 3" key="1">
    <citation type="submission" date="2024-04" db="EMBL/GenBank/DDBJ databases">
        <title>Arthrobacter sp. from Plains bison fecal sample.</title>
        <authorList>
            <person name="Ruzzini A."/>
        </authorList>
    </citation>
    <scope>NUCLEOTIDE SEQUENCE [LARGE SCALE GENOMIC DNA]</scope>
    <source>
        <strain evidence="2 3">EINP1</strain>
    </source>
</reference>
<feature type="compositionally biased region" description="Low complexity" evidence="1">
    <location>
        <begin position="107"/>
        <end position="117"/>
    </location>
</feature>
<evidence type="ECO:0000313" key="2">
    <source>
        <dbReference type="EMBL" id="WZP14998.1"/>
    </source>
</evidence>
<feature type="region of interest" description="Disordered" evidence="1">
    <location>
        <begin position="1"/>
        <end position="20"/>
    </location>
</feature>
<dbReference type="Proteomes" id="UP001448858">
    <property type="component" value="Chromosome"/>
</dbReference>
<proteinExistence type="predicted"/>
<evidence type="ECO:0000313" key="3">
    <source>
        <dbReference type="Proteomes" id="UP001448858"/>
    </source>
</evidence>
<evidence type="ECO:0000256" key="1">
    <source>
        <dbReference type="SAM" id="MobiDB-lite"/>
    </source>
</evidence>
<organism evidence="2 3">
    <name type="scientific">Arthrobacter citreus</name>
    <dbReference type="NCBI Taxonomy" id="1670"/>
    <lineage>
        <taxon>Bacteria</taxon>
        <taxon>Bacillati</taxon>
        <taxon>Actinomycetota</taxon>
        <taxon>Actinomycetes</taxon>
        <taxon>Micrococcales</taxon>
        <taxon>Micrococcaceae</taxon>
        <taxon>Arthrobacter</taxon>
    </lineage>
</organism>
<name>A0ABZ2ZS33_9MICC</name>
<gene>
    <name evidence="2" type="ORF">AAE021_12475</name>
</gene>
<feature type="region of interest" description="Disordered" evidence="1">
    <location>
        <begin position="102"/>
        <end position="125"/>
    </location>
</feature>
<dbReference type="EMBL" id="CP151657">
    <property type="protein sequence ID" value="WZP14998.1"/>
    <property type="molecule type" value="Genomic_DNA"/>
</dbReference>
<keyword evidence="3" id="KW-1185">Reference proteome</keyword>
<accession>A0ABZ2ZS33</accession>
<protein>
    <submittedName>
        <fullName evidence="2">Uncharacterized protein</fullName>
    </submittedName>
</protein>
<sequence>MAGSQLINNEGAPDVGPLDPVKGLQVHFGDGAQGHDACGVNQYVNAAKRSVGFDKHLLHLSLSRHVSAENDGGAAGFDDGVGCFARCITVSAVVNEDVGAVAGEAKSGGPPDASGSAGDDDTALG</sequence>